<reference evidence="2" key="1">
    <citation type="submission" date="2014-01" db="EMBL/GenBank/DDBJ databases">
        <title>The Genome Sequence of Anopheles farauti FAR1 (V2).</title>
        <authorList>
            <consortium name="The Broad Institute Genomics Platform"/>
            <person name="Neafsey D.E."/>
            <person name="Besansky N."/>
            <person name="Howell P."/>
            <person name="Walton C."/>
            <person name="Young S.K."/>
            <person name="Zeng Q."/>
            <person name="Gargeya S."/>
            <person name="Fitzgerald M."/>
            <person name="Haas B."/>
            <person name="Abouelleil A."/>
            <person name="Allen A.W."/>
            <person name="Alvarado L."/>
            <person name="Arachchi H.M."/>
            <person name="Berlin A.M."/>
            <person name="Chapman S.B."/>
            <person name="Gainer-Dewar J."/>
            <person name="Goldberg J."/>
            <person name="Griggs A."/>
            <person name="Gujja S."/>
            <person name="Hansen M."/>
            <person name="Howarth C."/>
            <person name="Imamovic A."/>
            <person name="Ireland A."/>
            <person name="Larimer J."/>
            <person name="McCowan C."/>
            <person name="Murphy C."/>
            <person name="Pearson M."/>
            <person name="Poon T.W."/>
            <person name="Priest M."/>
            <person name="Roberts A."/>
            <person name="Saif S."/>
            <person name="Shea T."/>
            <person name="Sisk P."/>
            <person name="Sykes S."/>
            <person name="Wortman J."/>
            <person name="Nusbaum C."/>
            <person name="Birren B."/>
        </authorList>
    </citation>
    <scope>NUCLEOTIDE SEQUENCE [LARGE SCALE GENOMIC DNA]</scope>
    <source>
        <strain evidence="2">FAR1</strain>
    </source>
</reference>
<protein>
    <submittedName>
        <fullName evidence="1">Uncharacterized protein</fullName>
    </submittedName>
</protein>
<dbReference type="AlphaFoldDB" id="A0A182Q601"/>
<keyword evidence="2" id="KW-1185">Reference proteome</keyword>
<dbReference type="Proteomes" id="UP000075886">
    <property type="component" value="Unassembled WGS sequence"/>
</dbReference>
<dbReference type="VEuPathDB" id="VectorBase:AFAF003737"/>
<dbReference type="EMBL" id="AXCN02001626">
    <property type="status" value="NOT_ANNOTATED_CDS"/>
    <property type="molecule type" value="Genomic_DNA"/>
</dbReference>
<reference evidence="1" key="2">
    <citation type="submission" date="2020-05" db="UniProtKB">
        <authorList>
            <consortium name="EnsemblMetazoa"/>
        </authorList>
    </citation>
    <scope>IDENTIFICATION</scope>
    <source>
        <strain evidence="1">FAR1</strain>
    </source>
</reference>
<proteinExistence type="predicted"/>
<organism evidence="1 2">
    <name type="scientific">Anopheles farauti</name>
    <dbReference type="NCBI Taxonomy" id="69004"/>
    <lineage>
        <taxon>Eukaryota</taxon>
        <taxon>Metazoa</taxon>
        <taxon>Ecdysozoa</taxon>
        <taxon>Arthropoda</taxon>
        <taxon>Hexapoda</taxon>
        <taxon>Insecta</taxon>
        <taxon>Pterygota</taxon>
        <taxon>Neoptera</taxon>
        <taxon>Endopterygota</taxon>
        <taxon>Diptera</taxon>
        <taxon>Nematocera</taxon>
        <taxon>Culicoidea</taxon>
        <taxon>Culicidae</taxon>
        <taxon>Anophelinae</taxon>
        <taxon>Anopheles</taxon>
    </lineage>
</organism>
<dbReference type="EnsemblMetazoa" id="AFAF003737-RA">
    <property type="protein sequence ID" value="AFAF003737-PA"/>
    <property type="gene ID" value="AFAF003737"/>
</dbReference>
<accession>A0A182Q601</accession>
<name>A0A182Q601_9DIPT</name>
<evidence type="ECO:0000313" key="2">
    <source>
        <dbReference type="Proteomes" id="UP000075886"/>
    </source>
</evidence>
<sequence length="511" mass="55424">STTTANQIGHVIDHQIDVDSDANIVAPAYHACKLSFRPGASHQTNTIVSVGADEDVGTTVATDSDASASAAASGLVARDHVAVGARRQAGLEALVQIVALQVEGDETASTTAESDLVATIVPPIVQRGTGDGVAETDHVVNLTPSVFTRPAATARVVGVDDRRAQVAVTVRWRSLVTVVEEERAHDARNTERVGQHERVRHLVVLRDLVREHFGTTGTVAALVVVIVNEHEGKMGRQEAPLRTPVDEPSELVVRTEGTTDLGREAELGNRTEVGVFVLADRLTAQIDHFLRDEGTSVRRESLVGWQVVHAAVDGLQISGPHVLDGVHTETGDTVVDHLVHQIDDLVAHPAVALIQIRQSYQLAVAHLDRVVVVRDRAHRVEVVRAVRHSRELHATGVRRRTTGSTVRADRCHVVDDQIDVDANTDRITAADHVRKLSLTTRAGVQVVRDRLVTFPPRPTWAPHDRVLRRGRHLHTGITLRRQEALALVGNVVPLPLEQMHNAATIAPLAHH</sequence>
<evidence type="ECO:0000313" key="1">
    <source>
        <dbReference type="EnsemblMetazoa" id="AFAF003737-PA"/>
    </source>
</evidence>